<evidence type="ECO:0000256" key="1">
    <source>
        <dbReference type="ARBA" id="ARBA00023015"/>
    </source>
</evidence>
<dbReference type="EMBL" id="WLZY01000003">
    <property type="protein sequence ID" value="NDL57830.1"/>
    <property type="molecule type" value="Genomic_DNA"/>
</dbReference>
<feature type="DNA-binding region" description="H-T-H motif" evidence="4">
    <location>
        <begin position="35"/>
        <end position="54"/>
    </location>
</feature>
<protein>
    <submittedName>
        <fullName evidence="6">TetR family transcriptional regulator</fullName>
    </submittedName>
</protein>
<dbReference type="Pfam" id="PF00440">
    <property type="entry name" value="TetR_N"/>
    <property type="match status" value="1"/>
</dbReference>
<proteinExistence type="predicted"/>
<feature type="domain" description="HTH tetR-type" evidence="5">
    <location>
        <begin position="12"/>
        <end position="72"/>
    </location>
</feature>
<dbReference type="PANTHER" id="PTHR30055:SF151">
    <property type="entry name" value="TRANSCRIPTIONAL REGULATORY PROTEIN"/>
    <property type="match status" value="1"/>
</dbReference>
<dbReference type="GO" id="GO:0045892">
    <property type="term" value="P:negative regulation of DNA-templated transcription"/>
    <property type="evidence" value="ECO:0007669"/>
    <property type="project" value="InterPro"/>
</dbReference>
<evidence type="ECO:0000313" key="6">
    <source>
        <dbReference type="EMBL" id="NDL57830.1"/>
    </source>
</evidence>
<dbReference type="GO" id="GO:0003700">
    <property type="term" value="F:DNA-binding transcription factor activity"/>
    <property type="evidence" value="ECO:0007669"/>
    <property type="project" value="TreeGrafter"/>
</dbReference>
<dbReference type="PRINTS" id="PR00455">
    <property type="entry name" value="HTHTETR"/>
</dbReference>
<dbReference type="PANTHER" id="PTHR30055">
    <property type="entry name" value="HTH-TYPE TRANSCRIPTIONAL REGULATOR RUTR"/>
    <property type="match status" value="1"/>
</dbReference>
<dbReference type="InterPro" id="IPR009057">
    <property type="entry name" value="Homeodomain-like_sf"/>
</dbReference>
<dbReference type="SUPFAM" id="SSF48498">
    <property type="entry name" value="Tetracyclin repressor-like, C-terminal domain"/>
    <property type="match status" value="1"/>
</dbReference>
<organism evidence="6 7">
    <name type="scientific">Phytoactinopolyspora mesophila</name>
    <dbReference type="NCBI Taxonomy" id="2650750"/>
    <lineage>
        <taxon>Bacteria</taxon>
        <taxon>Bacillati</taxon>
        <taxon>Actinomycetota</taxon>
        <taxon>Actinomycetes</taxon>
        <taxon>Jiangellales</taxon>
        <taxon>Jiangellaceae</taxon>
        <taxon>Phytoactinopolyspora</taxon>
    </lineage>
</organism>
<sequence length="211" mass="21951">MSTPRTRGQRAGLTRQDVLTTAQQLISESGLDGLTMRSLARRLDVAPNALYSYVPNKTALIDGLLDEALATVDAPPPEAGTPADGLSAIMTSTYEVLLAHVDLVPLYLARQGARGPNARRLGDIMLSLLSAAGITDAAAHEAVRVLIVYTIGFAALATPPSLAVTSADTEVAGPHSETTPAGLPLSADELSANFATGLRWLLDGILAPTSR</sequence>
<evidence type="ECO:0000259" key="5">
    <source>
        <dbReference type="PROSITE" id="PS50977"/>
    </source>
</evidence>
<dbReference type="SUPFAM" id="SSF46689">
    <property type="entry name" value="Homeodomain-like"/>
    <property type="match status" value="1"/>
</dbReference>
<evidence type="ECO:0000256" key="3">
    <source>
        <dbReference type="ARBA" id="ARBA00023163"/>
    </source>
</evidence>
<keyword evidence="7" id="KW-1185">Reference proteome</keyword>
<dbReference type="Gene3D" id="1.10.357.10">
    <property type="entry name" value="Tetracycline Repressor, domain 2"/>
    <property type="match status" value="1"/>
</dbReference>
<dbReference type="AlphaFoldDB" id="A0A7K3M3N4"/>
<keyword evidence="2 4" id="KW-0238">DNA-binding</keyword>
<dbReference type="InterPro" id="IPR004111">
    <property type="entry name" value="Repressor_TetR_C"/>
</dbReference>
<dbReference type="Proteomes" id="UP000460435">
    <property type="component" value="Unassembled WGS sequence"/>
</dbReference>
<gene>
    <name evidence="6" type="ORF">F7O44_12160</name>
</gene>
<comment type="caution">
    <text evidence="6">The sequence shown here is derived from an EMBL/GenBank/DDBJ whole genome shotgun (WGS) entry which is preliminary data.</text>
</comment>
<evidence type="ECO:0000313" key="7">
    <source>
        <dbReference type="Proteomes" id="UP000460435"/>
    </source>
</evidence>
<dbReference type="InterPro" id="IPR001647">
    <property type="entry name" value="HTH_TetR"/>
</dbReference>
<dbReference type="InterPro" id="IPR050109">
    <property type="entry name" value="HTH-type_TetR-like_transc_reg"/>
</dbReference>
<evidence type="ECO:0000256" key="4">
    <source>
        <dbReference type="PROSITE-ProRule" id="PRU00335"/>
    </source>
</evidence>
<reference evidence="6 7" key="1">
    <citation type="submission" date="2019-11" db="EMBL/GenBank/DDBJ databases">
        <authorList>
            <person name="Li X.-J."/>
            <person name="Feng X.-M."/>
        </authorList>
    </citation>
    <scope>NUCLEOTIDE SEQUENCE [LARGE SCALE GENOMIC DNA]</scope>
    <source>
        <strain evidence="6 7">XMNu-373</strain>
    </source>
</reference>
<evidence type="ECO:0000256" key="2">
    <source>
        <dbReference type="ARBA" id="ARBA00023125"/>
    </source>
</evidence>
<dbReference type="RefSeq" id="WP_162450480.1">
    <property type="nucleotide sequence ID" value="NZ_WLZY01000003.1"/>
</dbReference>
<keyword evidence="1" id="KW-0805">Transcription regulation</keyword>
<dbReference type="Pfam" id="PF02909">
    <property type="entry name" value="TetR_C_1"/>
    <property type="match status" value="1"/>
</dbReference>
<accession>A0A7K3M3N4</accession>
<name>A0A7K3M3N4_9ACTN</name>
<dbReference type="GO" id="GO:0000976">
    <property type="term" value="F:transcription cis-regulatory region binding"/>
    <property type="evidence" value="ECO:0007669"/>
    <property type="project" value="TreeGrafter"/>
</dbReference>
<keyword evidence="3" id="KW-0804">Transcription</keyword>
<dbReference type="PROSITE" id="PS50977">
    <property type="entry name" value="HTH_TETR_2"/>
    <property type="match status" value="1"/>
</dbReference>
<dbReference type="InterPro" id="IPR036271">
    <property type="entry name" value="Tet_transcr_reg_TetR-rel_C_sf"/>
</dbReference>